<dbReference type="Proteomes" id="UP000026961">
    <property type="component" value="Chromosome 12"/>
</dbReference>
<accession>A0A0E0BPW4</accession>
<proteinExistence type="predicted"/>
<dbReference type="AlphaFoldDB" id="A0A0E0BPW4"/>
<evidence type="ECO:0000313" key="3">
    <source>
        <dbReference type="Proteomes" id="UP000026961"/>
    </source>
</evidence>
<reference evidence="2" key="1">
    <citation type="submission" date="2015-04" db="UniProtKB">
        <authorList>
            <consortium name="EnsemblPlants"/>
        </authorList>
    </citation>
    <scope>IDENTIFICATION</scope>
</reference>
<name>A0A0E0BPW4_9ORYZ</name>
<dbReference type="Gramene" id="OGLUM12G05880.1">
    <property type="protein sequence ID" value="OGLUM12G05880.1"/>
    <property type="gene ID" value="OGLUM12G05880"/>
</dbReference>
<organism evidence="2">
    <name type="scientific">Oryza glumipatula</name>
    <dbReference type="NCBI Taxonomy" id="40148"/>
    <lineage>
        <taxon>Eukaryota</taxon>
        <taxon>Viridiplantae</taxon>
        <taxon>Streptophyta</taxon>
        <taxon>Embryophyta</taxon>
        <taxon>Tracheophyta</taxon>
        <taxon>Spermatophyta</taxon>
        <taxon>Magnoliopsida</taxon>
        <taxon>Liliopsida</taxon>
        <taxon>Poales</taxon>
        <taxon>Poaceae</taxon>
        <taxon>BOP clade</taxon>
        <taxon>Oryzoideae</taxon>
        <taxon>Oryzeae</taxon>
        <taxon>Oryzinae</taxon>
        <taxon>Oryza</taxon>
    </lineage>
</organism>
<sequence length="66" mass="7470">MRCVAHSLHCIVYAGGKCITIYNFFLADGVDRISGLSNDLIQRILHFVLAREIVSTSMLSTRWRSL</sequence>
<dbReference type="SUPFAM" id="SSF81383">
    <property type="entry name" value="F-box domain"/>
    <property type="match status" value="1"/>
</dbReference>
<dbReference type="HOGENOM" id="CLU_2835290_0_0_1"/>
<keyword evidence="3" id="KW-1185">Reference proteome</keyword>
<feature type="domain" description="F-box" evidence="1">
    <location>
        <begin position="33"/>
        <end position="66"/>
    </location>
</feature>
<evidence type="ECO:0000259" key="1">
    <source>
        <dbReference type="Pfam" id="PF00646"/>
    </source>
</evidence>
<reference evidence="2" key="2">
    <citation type="submission" date="2018-05" db="EMBL/GenBank/DDBJ databases">
        <title>OgluRS3 (Oryza glumaepatula Reference Sequence Version 3).</title>
        <authorList>
            <person name="Zhang J."/>
            <person name="Kudrna D."/>
            <person name="Lee S."/>
            <person name="Talag J."/>
            <person name="Welchert J."/>
            <person name="Wing R.A."/>
        </authorList>
    </citation>
    <scope>NUCLEOTIDE SEQUENCE [LARGE SCALE GENOMIC DNA]</scope>
</reference>
<protein>
    <recommendedName>
        <fullName evidence="1">F-box domain-containing protein</fullName>
    </recommendedName>
</protein>
<dbReference type="InterPro" id="IPR036047">
    <property type="entry name" value="F-box-like_dom_sf"/>
</dbReference>
<dbReference type="EnsemblPlants" id="OGLUM12G05880.1">
    <property type="protein sequence ID" value="OGLUM12G05880.1"/>
    <property type="gene ID" value="OGLUM12G05880"/>
</dbReference>
<evidence type="ECO:0000313" key="2">
    <source>
        <dbReference type="EnsemblPlants" id="OGLUM12G05880.1"/>
    </source>
</evidence>
<dbReference type="InterPro" id="IPR001810">
    <property type="entry name" value="F-box_dom"/>
</dbReference>
<dbReference type="Pfam" id="PF00646">
    <property type="entry name" value="F-box"/>
    <property type="match status" value="1"/>
</dbReference>